<proteinExistence type="predicted"/>
<gene>
    <name evidence="2" type="ORF">QS748_06500</name>
</gene>
<name>A0AA90NT66_9GAMM</name>
<evidence type="ECO:0000313" key="2">
    <source>
        <dbReference type="EMBL" id="MDP0588845.1"/>
    </source>
</evidence>
<dbReference type="Pfam" id="PF07906">
    <property type="entry name" value="Toxin_15"/>
    <property type="match status" value="1"/>
</dbReference>
<dbReference type="AlphaFoldDB" id="A0AA90NT66"/>
<dbReference type="EMBL" id="JASXSV010000007">
    <property type="protein sequence ID" value="MDP0588845.1"/>
    <property type="molecule type" value="Genomic_DNA"/>
</dbReference>
<dbReference type="Proteomes" id="UP001178148">
    <property type="component" value="Unassembled WGS sequence"/>
</dbReference>
<evidence type="ECO:0000259" key="1">
    <source>
        <dbReference type="Pfam" id="PF07906"/>
    </source>
</evidence>
<accession>A0AA90NT66</accession>
<comment type="caution">
    <text evidence="2">The sequence shown here is derived from an EMBL/GenBank/DDBJ whole genome shotgun (WGS) entry which is preliminary data.</text>
</comment>
<protein>
    <submittedName>
        <fullName evidence="2">ShET2/EspL2 family type III secretion system effector toxin</fullName>
    </submittedName>
</protein>
<organism evidence="2 3">
    <name type="scientific">Candidatus Endonucleibacter bathymodioli</name>
    <dbReference type="NCBI Taxonomy" id="539814"/>
    <lineage>
        <taxon>Bacteria</taxon>
        <taxon>Pseudomonadati</taxon>
        <taxon>Pseudomonadota</taxon>
        <taxon>Gammaproteobacteria</taxon>
        <taxon>Oceanospirillales</taxon>
        <taxon>Endozoicomonadaceae</taxon>
        <taxon>Candidatus Endonucleibacter</taxon>
    </lineage>
</organism>
<sequence length="165" mass="19418">MSKGRRCNLNGKVYRDSELVVCRHLSAWWLKLKEFEYGAIDSEEKIAKCKEIPSTEELNKSFHHKVYPSEGIYFETSQFHNVIYDIATSLSEGQEKRYLLGSIVHEMALCIKKNKYNNIIIYYYDPNDHTSTQRVIAKTVGDLKYLHYDDFLEPNRCVRLLSRAR</sequence>
<dbReference type="InterPro" id="IPR012927">
    <property type="entry name" value="Toxin_15_N"/>
</dbReference>
<feature type="domain" description="ShET2 enterotoxin N-terminal" evidence="1">
    <location>
        <begin position="3"/>
        <end position="155"/>
    </location>
</feature>
<keyword evidence="3" id="KW-1185">Reference proteome</keyword>
<reference evidence="2 3" key="1">
    <citation type="journal article" date="2023" name="bioRxiv">
        <title>An intranuclear bacterial parasite of deep-sea mussels expresses apoptosis inhibitors acquired from its host.</title>
        <authorList>
            <person name="Gonzalez Porras M.A."/>
            <person name="Assie A."/>
            <person name="Tietjen M."/>
            <person name="Violette M."/>
            <person name="Kleiner M."/>
            <person name="Gruber-Vodicka H."/>
            <person name="Dubilier N."/>
            <person name="Leisch N."/>
        </authorList>
    </citation>
    <scope>NUCLEOTIDE SEQUENCE [LARGE SCALE GENOMIC DNA]</scope>
    <source>
        <strain evidence="2">IAP13</strain>
    </source>
</reference>
<evidence type="ECO:0000313" key="3">
    <source>
        <dbReference type="Proteomes" id="UP001178148"/>
    </source>
</evidence>